<evidence type="ECO:0000256" key="5">
    <source>
        <dbReference type="ARBA" id="ARBA00022833"/>
    </source>
</evidence>
<evidence type="ECO:0000256" key="2">
    <source>
        <dbReference type="ARBA" id="ARBA00022723"/>
    </source>
</evidence>
<dbReference type="SMART" id="SM00132">
    <property type="entry name" value="LIM"/>
    <property type="match status" value="1"/>
</dbReference>
<dbReference type="SUPFAM" id="SSF57716">
    <property type="entry name" value="Glucocorticoid receptor-like (DNA-binding domain)"/>
    <property type="match status" value="2"/>
</dbReference>
<dbReference type="GO" id="GO:0008270">
    <property type="term" value="F:zinc ion binding"/>
    <property type="evidence" value="ECO:0007669"/>
    <property type="project" value="UniProtKB-KW"/>
</dbReference>
<dbReference type="EMBL" id="NIVC01001199">
    <property type="protein sequence ID" value="PAA70901.1"/>
    <property type="molecule type" value="Genomic_DNA"/>
</dbReference>
<evidence type="ECO:0000313" key="12">
    <source>
        <dbReference type="Proteomes" id="UP000215902"/>
    </source>
</evidence>
<feature type="region of interest" description="Disordered" evidence="9">
    <location>
        <begin position="195"/>
        <end position="214"/>
    </location>
</feature>
<dbReference type="STRING" id="282301.A0A267FAU0"/>
<keyword evidence="5 8" id="KW-0862">Zinc</keyword>
<dbReference type="GO" id="GO:0030018">
    <property type="term" value="C:Z disc"/>
    <property type="evidence" value="ECO:0007669"/>
    <property type="project" value="TreeGrafter"/>
</dbReference>
<evidence type="ECO:0000256" key="3">
    <source>
        <dbReference type="ARBA" id="ARBA00022737"/>
    </source>
</evidence>
<proteinExistence type="predicted"/>
<gene>
    <name evidence="11" type="ORF">BOX15_Mlig028724g1</name>
</gene>
<reference evidence="11 12" key="1">
    <citation type="submission" date="2017-06" db="EMBL/GenBank/DDBJ databases">
        <title>A platform for efficient transgenesis in Macrostomum lignano, a flatworm model organism for stem cell research.</title>
        <authorList>
            <person name="Berezikov E."/>
        </authorList>
    </citation>
    <scope>NUCLEOTIDE SEQUENCE [LARGE SCALE GENOMIC DNA]</scope>
    <source>
        <strain evidence="11">DV1</strain>
        <tissue evidence="11">Whole organism</tissue>
    </source>
</reference>
<dbReference type="Proteomes" id="UP000215902">
    <property type="component" value="Unassembled WGS sequence"/>
</dbReference>
<keyword evidence="7" id="KW-0539">Nucleus</keyword>
<dbReference type="InterPro" id="IPR056807">
    <property type="entry name" value="LIM_FHL1/2/3/5_N"/>
</dbReference>
<dbReference type="PANTHER" id="PTHR24205">
    <property type="entry name" value="FOUR AND A HALF LIM DOMAINS PROTEIN"/>
    <property type="match status" value="1"/>
</dbReference>
<dbReference type="AlphaFoldDB" id="A0A267FAU0"/>
<evidence type="ECO:0000256" key="1">
    <source>
        <dbReference type="ARBA" id="ARBA00004123"/>
    </source>
</evidence>
<dbReference type="PROSITE" id="PS00478">
    <property type="entry name" value="LIM_DOMAIN_1"/>
    <property type="match status" value="1"/>
</dbReference>
<protein>
    <recommendedName>
        <fullName evidence="10">LIM zinc-binding domain-containing protein</fullName>
    </recommendedName>
</protein>
<feature type="domain" description="LIM zinc-binding" evidence="10">
    <location>
        <begin position="88"/>
        <end position="149"/>
    </location>
</feature>
<evidence type="ECO:0000259" key="10">
    <source>
        <dbReference type="PROSITE" id="PS50023"/>
    </source>
</evidence>
<dbReference type="Gene3D" id="2.10.110.10">
    <property type="entry name" value="Cysteine Rich Protein"/>
    <property type="match status" value="2"/>
</dbReference>
<comment type="subcellular location">
    <subcellularLocation>
        <location evidence="1">Nucleus</location>
    </subcellularLocation>
</comment>
<organism evidence="11 12">
    <name type="scientific">Macrostomum lignano</name>
    <dbReference type="NCBI Taxonomy" id="282301"/>
    <lineage>
        <taxon>Eukaryota</taxon>
        <taxon>Metazoa</taxon>
        <taxon>Spiralia</taxon>
        <taxon>Lophotrochozoa</taxon>
        <taxon>Platyhelminthes</taxon>
        <taxon>Rhabditophora</taxon>
        <taxon>Macrostomorpha</taxon>
        <taxon>Macrostomida</taxon>
        <taxon>Macrostomidae</taxon>
        <taxon>Macrostomum</taxon>
    </lineage>
</organism>
<feature type="non-terminal residue" evidence="11">
    <location>
        <position position="1"/>
    </location>
</feature>
<comment type="caution">
    <text evidence="11">The sequence shown here is derived from an EMBL/GenBank/DDBJ whole genome shotgun (WGS) entry which is preliminary data.</text>
</comment>
<keyword evidence="3" id="KW-0677">Repeat</keyword>
<evidence type="ECO:0000256" key="6">
    <source>
        <dbReference type="ARBA" id="ARBA00023038"/>
    </source>
</evidence>
<evidence type="ECO:0000256" key="7">
    <source>
        <dbReference type="ARBA" id="ARBA00023242"/>
    </source>
</evidence>
<dbReference type="CDD" id="cd09343">
    <property type="entry name" value="LIM1_FHL"/>
    <property type="match status" value="1"/>
</dbReference>
<dbReference type="PANTHER" id="PTHR24205:SF4">
    <property type="entry name" value="PROTEIN ESPINAS"/>
    <property type="match status" value="1"/>
</dbReference>
<dbReference type="PROSITE" id="PS50023">
    <property type="entry name" value="LIM_DOMAIN_2"/>
    <property type="match status" value="1"/>
</dbReference>
<dbReference type="Pfam" id="PF25076">
    <property type="entry name" value="LIM_FHL2-3_N"/>
    <property type="match status" value="1"/>
</dbReference>
<sequence>RYPPSHSRIGNKRRGLRGEPFPRWLQCRWLILCRISHSRLENKMEDVRNDQGGNFSCTSCSKALTGQRYILREEKPHCIQCYEQVFANSCEQCKEKIGCDSKDLSYKDRHWHERCFKCSSCQGSLVDKPFATKDDALFCSNCHDEKYAARCDGCGKRLTPGFASTNTTASSGTRTASCARSAENQLAAVRSSRATKRSAACPATSRSTRRSAANASRLLNAAESRTKASPTTRSAWCAATATGSWLE</sequence>
<keyword evidence="12" id="KW-1185">Reference proteome</keyword>
<dbReference type="OrthoDB" id="274660at2759"/>
<dbReference type="InterPro" id="IPR001781">
    <property type="entry name" value="Znf_LIM"/>
</dbReference>
<feature type="compositionally biased region" description="Low complexity" evidence="9">
    <location>
        <begin position="197"/>
        <end position="214"/>
    </location>
</feature>
<dbReference type="FunFam" id="2.10.110.10:FF:000081">
    <property type="entry name" value="Uncharacterized protein, isoform A"/>
    <property type="match status" value="1"/>
</dbReference>
<name>A0A267FAU0_9PLAT</name>
<evidence type="ECO:0000256" key="8">
    <source>
        <dbReference type="PROSITE-ProRule" id="PRU00125"/>
    </source>
</evidence>
<evidence type="ECO:0000256" key="9">
    <source>
        <dbReference type="SAM" id="MobiDB-lite"/>
    </source>
</evidence>
<keyword evidence="2 8" id="KW-0479">Metal-binding</keyword>
<dbReference type="GO" id="GO:0003712">
    <property type="term" value="F:transcription coregulator activity"/>
    <property type="evidence" value="ECO:0007669"/>
    <property type="project" value="TreeGrafter"/>
</dbReference>
<accession>A0A267FAU0</accession>
<keyword evidence="4" id="KW-0863">Zinc-finger</keyword>
<keyword evidence="6 8" id="KW-0440">LIM domain</keyword>
<evidence type="ECO:0000313" key="11">
    <source>
        <dbReference type="EMBL" id="PAA70901.1"/>
    </source>
</evidence>
<dbReference type="Pfam" id="PF00412">
    <property type="entry name" value="LIM"/>
    <property type="match status" value="1"/>
</dbReference>
<dbReference type="GO" id="GO:0005634">
    <property type="term" value="C:nucleus"/>
    <property type="evidence" value="ECO:0007669"/>
    <property type="project" value="UniProtKB-SubCell"/>
</dbReference>
<evidence type="ECO:0000256" key="4">
    <source>
        <dbReference type="ARBA" id="ARBA00022771"/>
    </source>
</evidence>